<feature type="transmembrane region" description="Helical" evidence="8">
    <location>
        <begin position="81"/>
        <end position="102"/>
    </location>
</feature>
<keyword evidence="10" id="KW-1185">Reference proteome</keyword>
<evidence type="ECO:0000256" key="3">
    <source>
        <dbReference type="ARBA" id="ARBA00022448"/>
    </source>
</evidence>
<protein>
    <submittedName>
        <fullName evidence="9">Endospore germination permease</fullName>
    </submittedName>
</protein>
<feature type="transmembrane region" description="Helical" evidence="8">
    <location>
        <begin position="184"/>
        <end position="205"/>
    </location>
</feature>
<gene>
    <name evidence="9" type="ORF">ACE41H_22345</name>
</gene>
<feature type="transmembrane region" description="Helical" evidence="8">
    <location>
        <begin position="143"/>
        <end position="164"/>
    </location>
</feature>
<dbReference type="PANTHER" id="PTHR34975:SF2">
    <property type="entry name" value="SPORE GERMINATION PROTEIN A2"/>
    <property type="match status" value="1"/>
</dbReference>
<evidence type="ECO:0000256" key="1">
    <source>
        <dbReference type="ARBA" id="ARBA00004141"/>
    </source>
</evidence>
<comment type="subcellular location">
    <subcellularLocation>
        <location evidence="1">Membrane</location>
        <topology evidence="1">Multi-pass membrane protein</topology>
    </subcellularLocation>
</comment>
<feature type="transmembrane region" description="Helical" evidence="8">
    <location>
        <begin position="114"/>
        <end position="131"/>
    </location>
</feature>
<evidence type="ECO:0000256" key="6">
    <source>
        <dbReference type="ARBA" id="ARBA00022989"/>
    </source>
</evidence>
<dbReference type="PANTHER" id="PTHR34975">
    <property type="entry name" value="SPORE GERMINATION PROTEIN A2"/>
    <property type="match status" value="1"/>
</dbReference>
<dbReference type="RefSeq" id="WP_375357773.1">
    <property type="nucleotide sequence ID" value="NZ_JBHHMI010000033.1"/>
</dbReference>
<comment type="similarity">
    <text evidence="2">Belongs to the amino acid-polyamine-organocation (APC) superfamily. Spore germination protein (SGP) (TC 2.A.3.9) family.</text>
</comment>
<accession>A0ABV5AZV5</accession>
<dbReference type="InterPro" id="IPR004761">
    <property type="entry name" value="Spore_GerAB"/>
</dbReference>
<evidence type="ECO:0000313" key="10">
    <source>
        <dbReference type="Proteomes" id="UP001580346"/>
    </source>
</evidence>
<feature type="transmembrane region" description="Helical" evidence="8">
    <location>
        <begin position="268"/>
        <end position="294"/>
    </location>
</feature>
<keyword evidence="5 8" id="KW-0812">Transmembrane</keyword>
<evidence type="ECO:0000256" key="4">
    <source>
        <dbReference type="ARBA" id="ARBA00022544"/>
    </source>
</evidence>
<keyword evidence="3" id="KW-0813">Transport</keyword>
<feature type="transmembrane region" description="Helical" evidence="8">
    <location>
        <begin position="37"/>
        <end position="61"/>
    </location>
</feature>
<keyword evidence="4" id="KW-0309">Germination</keyword>
<organism evidence="9 10">
    <name type="scientific">Paenibacillus enshidis</name>
    <dbReference type="NCBI Taxonomy" id="1458439"/>
    <lineage>
        <taxon>Bacteria</taxon>
        <taxon>Bacillati</taxon>
        <taxon>Bacillota</taxon>
        <taxon>Bacilli</taxon>
        <taxon>Bacillales</taxon>
        <taxon>Paenibacillaceae</taxon>
        <taxon>Paenibacillus</taxon>
    </lineage>
</organism>
<evidence type="ECO:0000313" key="9">
    <source>
        <dbReference type="EMBL" id="MFB5269502.1"/>
    </source>
</evidence>
<proteinExistence type="inferred from homology"/>
<evidence type="ECO:0000256" key="5">
    <source>
        <dbReference type="ARBA" id="ARBA00022692"/>
    </source>
</evidence>
<keyword evidence="7 8" id="KW-0472">Membrane</keyword>
<dbReference type="EMBL" id="JBHHMI010000033">
    <property type="protein sequence ID" value="MFB5269502.1"/>
    <property type="molecule type" value="Genomic_DNA"/>
</dbReference>
<feature type="transmembrane region" description="Helical" evidence="8">
    <location>
        <begin position="217"/>
        <end position="248"/>
    </location>
</feature>
<reference evidence="9 10" key="1">
    <citation type="submission" date="2024-09" db="EMBL/GenBank/DDBJ databases">
        <title>Paenibacillus zeirhizospherea sp. nov., isolated from surface of the maize (Zea mays) roots in a horticulture field, Hungary.</title>
        <authorList>
            <person name="Marton D."/>
            <person name="Farkas M."/>
            <person name="Bedics A."/>
            <person name="Toth E."/>
            <person name="Tancsics A."/>
            <person name="Boka K."/>
            <person name="Maroti G."/>
            <person name="Kriszt B."/>
            <person name="Cserhati M."/>
        </authorList>
    </citation>
    <scope>NUCLEOTIDE SEQUENCE [LARGE SCALE GENOMIC DNA]</scope>
    <source>
        <strain evidence="9 10">KCTC 33519</strain>
    </source>
</reference>
<keyword evidence="6 8" id="KW-1133">Transmembrane helix</keyword>
<dbReference type="NCBIfam" id="TIGR00912">
    <property type="entry name" value="2A0309"/>
    <property type="match status" value="1"/>
</dbReference>
<dbReference type="Pfam" id="PF03845">
    <property type="entry name" value="Spore_permease"/>
    <property type="match status" value="1"/>
</dbReference>
<evidence type="ECO:0000256" key="2">
    <source>
        <dbReference type="ARBA" id="ARBA00007998"/>
    </source>
</evidence>
<evidence type="ECO:0000256" key="8">
    <source>
        <dbReference type="SAM" id="Phobius"/>
    </source>
</evidence>
<dbReference type="Proteomes" id="UP001580346">
    <property type="component" value="Unassembled WGS sequence"/>
</dbReference>
<feature type="transmembrane region" description="Helical" evidence="8">
    <location>
        <begin position="7"/>
        <end position="25"/>
    </location>
</feature>
<evidence type="ECO:0000256" key="7">
    <source>
        <dbReference type="ARBA" id="ARBA00023136"/>
    </source>
</evidence>
<feature type="transmembrane region" description="Helical" evidence="8">
    <location>
        <begin position="306"/>
        <end position="324"/>
    </location>
</feature>
<sequence length="361" mass="40521">MQISNRQLWWMVLILEIGMTLLLSIRPTISEARQDAWMSFLVAGLFGLVAAYIAAQASLLYPKQTLIEFSMTILGKWPGKLVGLIFLLQWYWVTSAILRNVYNFISLSMLPRTPSYVILLGMLGVIVYALRKGGIVAIGRCSELWGPILLVILGLTFVLTMHNLDIHSLAPVYADSGLLAIAEGALTPASLLGEVVLIMMLFPFIDQPGPATRRNVLNGVLVSAVILLLGSMWVVMTFEPAVASAIYFPFFDMVKLVYLMEFIQHVDFLVVAVWLFSVFIKLSIYVFIASYGTAQWIGKQKNWRGIVWFVAAAIFTICMNLINLNPSPEMLLRKVWIQYVMPVNMVALPLLLWIVGSIRKR</sequence>
<comment type="caution">
    <text evidence="9">The sequence shown here is derived from an EMBL/GenBank/DDBJ whole genome shotgun (WGS) entry which is preliminary data.</text>
</comment>
<feature type="transmembrane region" description="Helical" evidence="8">
    <location>
        <begin position="336"/>
        <end position="355"/>
    </location>
</feature>
<name>A0ABV5AZV5_9BACL</name>